<protein>
    <submittedName>
        <fullName evidence="2">Serpentine Receptor, class T</fullName>
    </submittedName>
</protein>
<evidence type="ECO:0000313" key="1">
    <source>
        <dbReference type="Proteomes" id="UP000095286"/>
    </source>
</evidence>
<proteinExistence type="predicted"/>
<dbReference type="Proteomes" id="UP000095286">
    <property type="component" value="Unplaced"/>
</dbReference>
<organism evidence="1 2">
    <name type="scientific">Rhabditophanes sp. KR3021</name>
    <dbReference type="NCBI Taxonomy" id="114890"/>
    <lineage>
        <taxon>Eukaryota</taxon>
        <taxon>Metazoa</taxon>
        <taxon>Ecdysozoa</taxon>
        <taxon>Nematoda</taxon>
        <taxon>Chromadorea</taxon>
        <taxon>Rhabditida</taxon>
        <taxon>Tylenchina</taxon>
        <taxon>Panagrolaimomorpha</taxon>
        <taxon>Strongyloidoidea</taxon>
        <taxon>Alloionematidae</taxon>
        <taxon>Rhabditophanes</taxon>
    </lineage>
</organism>
<reference evidence="2" key="1">
    <citation type="submission" date="2016-11" db="UniProtKB">
        <authorList>
            <consortium name="WormBaseParasite"/>
        </authorList>
    </citation>
    <scope>IDENTIFICATION</scope>
    <source>
        <strain evidence="2">KR3021</strain>
    </source>
</reference>
<evidence type="ECO:0000313" key="2">
    <source>
        <dbReference type="WBParaSite" id="RSKR_0000884150.1"/>
    </source>
</evidence>
<sequence>MASPKEAHFAFDNFSALGNDFMLTEASNITKENQTKLADTYLQIEINCKGITKYDCSMFNSTMLNDPSKKSFKVGLLYLTLGIIYIVIYIPFVFAMVKHIKISAYKIMLMLAVYDLIGLFVAGVMSGFFSIHGTIYCSNQLRSAFFGAFGFGSFALTESTLLLLILNRCLTLMFSSAADKVFAGNNTWYMLLLPFSYGMWTIWFTPYPMYTSWANTYLFDPYPAYIKTPPEDLHELYGNIMHEINNYGICGMQVLSYIVLFILYMWKYVLGFYKTESNIKKFTGVRLFIQTTAVCTFSLSTSGLFILMSHLTDVPASLGILAHCSWITSCGINGMIYLLMNSTLKDTIRKEFFGVKKYKVTTVAQRVP</sequence>
<name>A0AC35U9A7_9BILA</name>
<dbReference type="WBParaSite" id="RSKR_0000884150.1">
    <property type="protein sequence ID" value="RSKR_0000884150.1"/>
    <property type="gene ID" value="RSKR_0000884150"/>
</dbReference>
<accession>A0AC35U9A7</accession>